<dbReference type="Gene3D" id="3.30.1520.10">
    <property type="entry name" value="Phox-like domain"/>
    <property type="match status" value="1"/>
</dbReference>
<dbReference type="Gene3D" id="2.30.29.30">
    <property type="entry name" value="Pleckstrin-homology domain (PH domain)/Phosphotyrosine-binding domain (PTB)"/>
    <property type="match status" value="1"/>
</dbReference>
<accession>A0A086TK96</accession>
<feature type="region of interest" description="Disordered" evidence="2">
    <location>
        <begin position="1"/>
        <end position="32"/>
    </location>
</feature>
<dbReference type="GO" id="GO:0007165">
    <property type="term" value="P:signal transduction"/>
    <property type="evidence" value="ECO:0007669"/>
    <property type="project" value="InterPro"/>
</dbReference>
<dbReference type="InterPro" id="IPR036871">
    <property type="entry name" value="PX_dom_sf"/>
</dbReference>
<evidence type="ECO:0000313" key="6">
    <source>
        <dbReference type="EMBL" id="KFH62373.1"/>
    </source>
</evidence>
<dbReference type="OrthoDB" id="185175at2759"/>
<feature type="compositionally biased region" description="Basic residues" evidence="2">
    <location>
        <begin position="172"/>
        <end position="191"/>
    </location>
</feature>
<dbReference type="CDD" id="cd06093">
    <property type="entry name" value="PX_domain"/>
    <property type="match status" value="1"/>
</dbReference>
<evidence type="ECO:0000313" key="7">
    <source>
        <dbReference type="Proteomes" id="UP000243308"/>
    </source>
</evidence>
<feature type="compositionally biased region" description="Basic and acidic residues" evidence="2">
    <location>
        <begin position="116"/>
        <end position="127"/>
    </location>
</feature>
<dbReference type="SMART" id="SM00324">
    <property type="entry name" value="RhoGAP"/>
    <property type="match status" value="1"/>
</dbReference>
<feature type="compositionally biased region" description="Basic and acidic residues" evidence="2">
    <location>
        <begin position="613"/>
        <end position="622"/>
    </location>
</feature>
<dbReference type="PANTHER" id="PTHR23176">
    <property type="entry name" value="RHO/RAC/CDC GTPASE-ACTIVATING PROTEIN"/>
    <property type="match status" value="1"/>
</dbReference>
<organism evidence="6 7">
    <name type="scientific">Podila verticillata NRRL 6337</name>
    <dbReference type="NCBI Taxonomy" id="1069443"/>
    <lineage>
        <taxon>Eukaryota</taxon>
        <taxon>Fungi</taxon>
        <taxon>Fungi incertae sedis</taxon>
        <taxon>Mucoromycota</taxon>
        <taxon>Mortierellomycotina</taxon>
        <taxon>Mortierellomycetes</taxon>
        <taxon>Mortierellales</taxon>
        <taxon>Mortierellaceae</taxon>
        <taxon>Podila</taxon>
    </lineage>
</organism>
<dbReference type="SUPFAM" id="SSF50729">
    <property type="entry name" value="PH domain-like"/>
    <property type="match status" value="1"/>
</dbReference>
<feature type="compositionally biased region" description="Polar residues" evidence="2">
    <location>
        <begin position="430"/>
        <end position="460"/>
    </location>
</feature>
<dbReference type="GO" id="GO:0035091">
    <property type="term" value="F:phosphatidylinositol binding"/>
    <property type="evidence" value="ECO:0007669"/>
    <property type="project" value="InterPro"/>
</dbReference>
<feature type="compositionally biased region" description="Polar residues" evidence="2">
    <location>
        <begin position="1111"/>
        <end position="1122"/>
    </location>
</feature>
<dbReference type="InterPro" id="IPR011993">
    <property type="entry name" value="PH-like_dom_sf"/>
</dbReference>
<dbReference type="GO" id="GO:0005096">
    <property type="term" value="F:GTPase activator activity"/>
    <property type="evidence" value="ECO:0007669"/>
    <property type="project" value="UniProtKB-KW"/>
</dbReference>
<dbReference type="Proteomes" id="UP000243308">
    <property type="component" value="Unassembled WGS sequence"/>
</dbReference>
<dbReference type="PANTHER" id="PTHR23176:SF129">
    <property type="entry name" value="RHO GTPASE ACTIVATING PROTEIN AT 16F, ISOFORM E-RELATED"/>
    <property type="match status" value="1"/>
</dbReference>
<feature type="domain" description="Rho-GAP" evidence="5">
    <location>
        <begin position="1228"/>
        <end position="1417"/>
    </location>
</feature>
<dbReference type="InterPro" id="IPR001849">
    <property type="entry name" value="PH_domain"/>
</dbReference>
<dbReference type="InterPro" id="IPR008936">
    <property type="entry name" value="Rho_GTPase_activation_prot"/>
</dbReference>
<dbReference type="InterPro" id="IPR000198">
    <property type="entry name" value="RhoGAP_dom"/>
</dbReference>
<feature type="compositionally biased region" description="Basic and acidic residues" evidence="2">
    <location>
        <begin position="955"/>
        <end position="983"/>
    </location>
</feature>
<dbReference type="Pfam" id="PF00169">
    <property type="entry name" value="PH"/>
    <property type="match status" value="1"/>
</dbReference>
<dbReference type="InterPro" id="IPR050729">
    <property type="entry name" value="Rho-GAP"/>
</dbReference>
<feature type="compositionally biased region" description="Low complexity" evidence="2">
    <location>
        <begin position="1169"/>
        <end position="1187"/>
    </location>
</feature>
<feature type="region of interest" description="Disordered" evidence="2">
    <location>
        <begin position="58"/>
        <end position="464"/>
    </location>
</feature>
<dbReference type="SUPFAM" id="SSF64268">
    <property type="entry name" value="PX domain"/>
    <property type="match status" value="1"/>
</dbReference>
<feature type="compositionally biased region" description="Basic and acidic residues" evidence="2">
    <location>
        <begin position="1046"/>
        <end position="1056"/>
    </location>
</feature>
<feature type="domain" description="PH" evidence="3">
    <location>
        <begin position="832"/>
        <end position="956"/>
    </location>
</feature>
<dbReference type="PROSITE" id="PS50195">
    <property type="entry name" value="PX"/>
    <property type="match status" value="1"/>
</dbReference>
<feature type="compositionally biased region" description="Low complexity" evidence="2">
    <location>
        <begin position="72"/>
        <end position="95"/>
    </location>
</feature>
<sequence>MSHSSRSDQSQSQPQGDLISNDPAMQQIISERNSLRAQNEQLWKIIEKQRVIIQNLQKDVSKISAERDLLRSSSSGHESGNNSNNSHHQPPQQSNYTNPSGYQPTTQYQPSLHSKRSMERGDRRAQENHGTSEPTSFDKEPELASSFNPNASFASTISTSDYRPAQHEQQQPHHHQQPHPPSRHPHHHHHEQLHSGAPLTPSSNYDTEYDLSKNDIRIDESGPYPNYDHGPYPSQPENEDPRQDYYDADVATRSQGSTVERDARMPAPRSDSTPALNGHGPRVGPNGAPVPAHLMPHPPPRSPRREHRNDQPGSPHASDNEDDGYQAQQVPRRRTPTTPRLGATREYVPDQNYPLSPTGDFDLRDGQVSSASKVSMKPNYDPSREPEHYQPVTTYTPATPSTPASSKQNHQPSSSSSTPRKNVSGHIQPIPSNLSLNVQVSQDLNPASPINNGSSQSTPASPIANIIDQDAEKFRSFMNKMNSPTRKVTSPSNDAPDTASAIGQAVAMETIQQQIELHNQFMSQNQGQGQGPSNRANNGYGHHGHDQRGPHENGVSINVHAGHDGNYQEEGRHYPDRNANQLSLPSEGRDRRRESTMQMYDNYPKIATRSTSHHRDADDSRDFIPQPPKRYDSQPSVEQVSSSESARPARSVSPTPSGNSSLANATSNSTQSSSSHSRPGPTSYQQKLSMFGDHLELMSVLVVGSNIRTNDKGKEILTFLVSVGHQVRENENSYPHRESDEQWRVEKQYTDFVNLDSRLRITQSRSIVNSLPRLPDKGLFSTHAPSKSDARKLALEQYIQQVTCLRIKDTRDLCEFLGTNITERERRREGQEGWKEGYLTKRGKNFGGWKTRYFVLRGPSLEYFDMKDGNHLGSISLTNAQIGRQQSQEKSNDVNDSKEGIDPNSYRHAFLILEPKKGQTVADARKNPNNVMRHVLCAETDEDRDQWVESLLLHVGKEDPNEQQEKEKEREKEKDKSGRKMPEIQKVGATPIKELASVKGNEKLLLNQEAYERQQRSIPPSPSAQQFPPQARNGMPMSPTMAGMNMDDRSSIERQGDPSANRHPPYNQGHWNGEQDQGQRHGHPHPQQYQGQHQYQGGPGPQQQPQPPQQMTRNQSSHSLNQEEAVLKPATESQPQIPQMSKEEIAEKKQRSRMTFHWPTKKAAKEESPAQAANGAQSQSSGSAPGGLRNFLGGGKQSSSSQSGQGQGSNQGSGAQPPLAPIRQVFGVSLEQAVDQARVQPGYELPAVVYRCIEYLNYHKAKLEEGIYRLNGSSAVIKSLKDRFNHDGDVPLLASEDYYDIHAVAGLLKLFLRDLPSSVLTRDLHKEFLSVIELPNRGDRVNELTRLVSILPEVNYTLLRALTAHLIEIVANADVNKMTARNVGIVFSPTLGIPAGVFALLMSDFDKIFNTQDGRIMPLENSDLQPLRTLDYPGGPEPMMMA</sequence>
<feature type="region of interest" description="Disordered" evidence="2">
    <location>
        <begin position="954"/>
        <end position="992"/>
    </location>
</feature>
<feature type="compositionally biased region" description="Polar residues" evidence="2">
    <location>
        <begin position="96"/>
        <end position="112"/>
    </location>
</feature>
<feature type="compositionally biased region" description="Polar residues" evidence="2">
    <location>
        <begin position="23"/>
        <end position="32"/>
    </location>
</feature>
<feature type="region of interest" description="Disordered" evidence="2">
    <location>
        <begin position="1011"/>
        <end position="1218"/>
    </location>
</feature>
<protein>
    <submittedName>
        <fullName evidence="6">RalA-binding protein 1</fullName>
    </submittedName>
</protein>
<feature type="compositionally biased region" description="Low complexity" evidence="2">
    <location>
        <begin position="144"/>
        <end position="155"/>
    </location>
</feature>
<feature type="region of interest" description="Disordered" evidence="2">
    <location>
        <begin position="523"/>
        <end position="686"/>
    </location>
</feature>
<feature type="compositionally biased region" description="Basic and acidic residues" evidence="2">
    <location>
        <begin position="890"/>
        <end position="901"/>
    </location>
</feature>
<feature type="compositionally biased region" description="Basic residues" evidence="2">
    <location>
        <begin position="1150"/>
        <end position="1162"/>
    </location>
</feature>
<dbReference type="GO" id="GO:0005737">
    <property type="term" value="C:cytoplasm"/>
    <property type="evidence" value="ECO:0007669"/>
    <property type="project" value="TreeGrafter"/>
</dbReference>
<dbReference type="SMART" id="SM00233">
    <property type="entry name" value="PH"/>
    <property type="match status" value="1"/>
</dbReference>
<feature type="compositionally biased region" description="Low complexity" evidence="2">
    <location>
        <begin position="657"/>
        <end position="683"/>
    </location>
</feature>
<dbReference type="Gene3D" id="1.10.555.10">
    <property type="entry name" value="Rho GTPase activation protein"/>
    <property type="match status" value="1"/>
</dbReference>
<feature type="region of interest" description="Disordered" evidence="2">
    <location>
        <begin position="881"/>
        <end position="901"/>
    </location>
</feature>
<dbReference type="InterPro" id="IPR001683">
    <property type="entry name" value="PX_dom"/>
</dbReference>
<dbReference type="EMBL" id="KN042432">
    <property type="protein sequence ID" value="KFH62373.1"/>
    <property type="molecule type" value="Genomic_DNA"/>
</dbReference>
<evidence type="ECO:0000259" key="3">
    <source>
        <dbReference type="PROSITE" id="PS50003"/>
    </source>
</evidence>
<dbReference type="SUPFAM" id="SSF48350">
    <property type="entry name" value="GTPase activation domain, GAP"/>
    <property type="match status" value="1"/>
</dbReference>
<dbReference type="PROSITE" id="PS50003">
    <property type="entry name" value="PH_DOMAIN"/>
    <property type="match status" value="1"/>
</dbReference>
<feature type="compositionally biased region" description="Low complexity" evidence="2">
    <location>
        <begin position="1"/>
        <end position="15"/>
    </location>
</feature>
<feature type="compositionally biased region" description="Basic and acidic residues" evidence="2">
    <location>
        <begin position="210"/>
        <end position="220"/>
    </location>
</feature>
<evidence type="ECO:0000259" key="4">
    <source>
        <dbReference type="PROSITE" id="PS50195"/>
    </source>
</evidence>
<keyword evidence="7" id="KW-1185">Reference proteome</keyword>
<name>A0A086TK96_9FUNG</name>
<dbReference type="Pfam" id="PF00620">
    <property type="entry name" value="RhoGAP"/>
    <property type="match status" value="1"/>
</dbReference>
<feature type="domain" description="PX" evidence="4">
    <location>
        <begin position="697"/>
        <end position="824"/>
    </location>
</feature>
<evidence type="ECO:0000256" key="1">
    <source>
        <dbReference type="ARBA" id="ARBA00022468"/>
    </source>
</evidence>
<feature type="compositionally biased region" description="Low complexity" evidence="2">
    <location>
        <begin position="1085"/>
        <end position="1096"/>
    </location>
</feature>
<dbReference type="Pfam" id="PF00787">
    <property type="entry name" value="PX"/>
    <property type="match status" value="1"/>
</dbReference>
<dbReference type="PROSITE" id="PS50238">
    <property type="entry name" value="RHOGAP"/>
    <property type="match status" value="1"/>
</dbReference>
<keyword evidence="1" id="KW-0343">GTPase activation</keyword>
<reference evidence="6 7" key="1">
    <citation type="submission" date="2011-02" db="EMBL/GenBank/DDBJ databases">
        <title>The Genome Sequence of Mortierella verticillata NRRL 6337.</title>
        <authorList>
            <consortium name="The Broad Institute Genome Sequencing Platform"/>
            <person name="Russ C."/>
            <person name="Cuomo C."/>
            <person name="Burger G."/>
            <person name="Gray M.W."/>
            <person name="Holland P.W.H."/>
            <person name="King N."/>
            <person name="Lang F.B.F."/>
            <person name="Roger A.J."/>
            <person name="Ruiz-Trillo I."/>
            <person name="Young S.K."/>
            <person name="Zeng Q."/>
            <person name="Gargeya S."/>
            <person name="Alvarado L."/>
            <person name="Berlin A."/>
            <person name="Chapman S.B."/>
            <person name="Chen Z."/>
            <person name="Freedman E."/>
            <person name="Gellesch M."/>
            <person name="Goldberg J."/>
            <person name="Griggs A."/>
            <person name="Gujja S."/>
            <person name="Heilman E."/>
            <person name="Heiman D."/>
            <person name="Howarth C."/>
            <person name="Mehta T."/>
            <person name="Neiman D."/>
            <person name="Pearson M."/>
            <person name="Roberts A."/>
            <person name="Saif S."/>
            <person name="Shea T."/>
            <person name="Shenoy N."/>
            <person name="Sisk P."/>
            <person name="Stolte C."/>
            <person name="Sykes S."/>
            <person name="White J."/>
            <person name="Yandava C."/>
            <person name="Haas B."/>
            <person name="Nusbaum C."/>
            <person name="Birren B."/>
        </authorList>
    </citation>
    <scope>NUCLEOTIDE SEQUENCE [LARGE SCALE GENOMIC DNA]</scope>
    <source>
        <strain evidence="6 7">NRRL 6337</strain>
    </source>
</reference>
<feature type="compositionally biased region" description="Low complexity" evidence="2">
    <location>
        <begin position="393"/>
        <end position="424"/>
    </location>
</feature>
<evidence type="ECO:0000259" key="5">
    <source>
        <dbReference type="PROSITE" id="PS50238"/>
    </source>
</evidence>
<feature type="compositionally biased region" description="Basic and acidic residues" evidence="2">
    <location>
        <begin position="59"/>
        <end position="70"/>
    </location>
</feature>
<evidence type="ECO:0000256" key="2">
    <source>
        <dbReference type="SAM" id="MobiDB-lite"/>
    </source>
</evidence>
<gene>
    <name evidence="6" type="ORF">MVEG_11582</name>
</gene>
<feature type="compositionally biased region" description="Low complexity" evidence="2">
    <location>
        <begin position="633"/>
        <end position="645"/>
    </location>
</feature>
<proteinExistence type="predicted"/>